<name>A0A3M6U0D2_POCDA</name>
<sequence>MCGSLLSKFKNPTNKIHSGNISFTKPHQALSKKRLAKEDVDRNEDKEFSKDGLQASASSVRSMEKIPSTSSFKQGSSYETDSSSLDETESAVRALVDQSRNIFPAARMNNRKDRLRVLDRDDQLLETAREILTFQLCASSSSSNSTRAVKPFSSAVSSVPNKTQAAVAFDIPAGKAKSVCPPAKVPRRFRQCKVAPEPNLEDMEQKMRAAEERKLKELERVRESARSRARLGRPHPAETSARATAAKIAVKQAAAERKRSEEMEKRRRAGNKTSRNRSRIAEAQAFARDRLQLSIEQKEEQTKQRKVKRQMKIDKQNKMKQKYAKKVKDRVTRRLQEEEAEIRADLRDMETYKASGDSSDESWGDEEKERVKYDWEDFFSD</sequence>
<feature type="compositionally biased region" description="Polar residues" evidence="1">
    <location>
        <begin position="16"/>
        <end position="25"/>
    </location>
</feature>
<comment type="caution">
    <text evidence="2">The sequence shown here is derived from an EMBL/GenBank/DDBJ whole genome shotgun (WGS) entry which is preliminary data.</text>
</comment>
<evidence type="ECO:0000313" key="3">
    <source>
        <dbReference type="Proteomes" id="UP000275408"/>
    </source>
</evidence>
<organism evidence="2 3">
    <name type="scientific">Pocillopora damicornis</name>
    <name type="common">Cauliflower coral</name>
    <name type="synonym">Millepora damicornis</name>
    <dbReference type="NCBI Taxonomy" id="46731"/>
    <lineage>
        <taxon>Eukaryota</taxon>
        <taxon>Metazoa</taxon>
        <taxon>Cnidaria</taxon>
        <taxon>Anthozoa</taxon>
        <taxon>Hexacorallia</taxon>
        <taxon>Scleractinia</taxon>
        <taxon>Astrocoeniina</taxon>
        <taxon>Pocilloporidae</taxon>
        <taxon>Pocillopora</taxon>
    </lineage>
</organism>
<dbReference type="Proteomes" id="UP000275408">
    <property type="component" value="Unassembled WGS sequence"/>
</dbReference>
<evidence type="ECO:0000313" key="2">
    <source>
        <dbReference type="EMBL" id="RMX47112.1"/>
    </source>
</evidence>
<reference evidence="2 3" key="1">
    <citation type="journal article" date="2018" name="Sci. Rep.">
        <title>Comparative analysis of the Pocillopora damicornis genome highlights role of immune system in coral evolution.</title>
        <authorList>
            <person name="Cunning R."/>
            <person name="Bay R.A."/>
            <person name="Gillette P."/>
            <person name="Baker A.C."/>
            <person name="Traylor-Knowles N."/>
        </authorList>
    </citation>
    <scope>NUCLEOTIDE SEQUENCE [LARGE SCALE GENOMIC DNA]</scope>
    <source>
        <strain evidence="2">RSMAS</strain>
        <tissue evidence="2">Whole animal</tissue>
    </source>
</reference>
<feature type="compositionally biased region" description="Basic and acidic residues" evidence="1">
    <location>
        <begin position="36"/>
        <end position="50"/>
    </location>
</feature>
<evidence type="ECO:0000256" key="1">
    <source>
        <dbReference type="SAM" id="MobiDB-lite"/>
    </source>
</evidence>
<feature type="region of interest" description="Disordered" evidence="1">
    <location>
        <begin position="223"/>
        <end position="280"/>
    </location>
</feature>
<feature type="region of interest" description="Disordered" evidence="1">
    <location>
        <begin position="16"/>
        <end position="85"/>
    </location>
</feature>
<gene>
    <name evidence="2" type="ORF">pdam_00021757</name>
</gene>
<feature type="compositionally biased region" description="Low complexity" evidence="1">
    <location>
        <begin position="237"/>
        <end position="253"/>
    </location>
</feature>
<dbReference type="AlphaFoldDB" id="A0A3M6U0D2"/>
<dbReference type="OrthoDB" id="5988092at2759"/>
<keyword evidence="3" id="KW-1185">Reference proteome</keyword>
<feature type="compositionally biased region" description="Polar residues" evidence="1">
    <location>
        <begin position="55"/>
        <end position="75"/>
    </location>
</feature>
<proteinExistence type="predicted"/>
<feature type="region of interest" description="Disordered" evidence="1">
    <location>
        <begin position="347"/>
        <end position="368"/>
    </location>
</feature>
<protein>
    <submittedName>
        <fullName evidence="2">Uncharacterized protein</fullName>
    </submittedName>
</protein>
<feature type="compositionally biased region" description="Basic residues" evidence="1">
    <location>
        <begin position="266"/>
        <end position="278"/>
    </location>
</feature>
<feature type="compositionally biased region" description="Basic residues" evidence="1">
    <location>
        <begin position="318"/>
        <end position="328"/>
    </location>
</feature>
<dbReference type="EMBL" id="RCHS01002487">
    <property type="protein sequence ID" value="RMX47112.1"/>
    <property type="molecule type" value="Genomic_DNA"/>
</dbReference>
<feature type="region of interest" description="Disordered" evidence="1">
    <location>
        <begin position="296"/>
        <end position="332"/>
    </location>
</feature>
<feature type="compositionally biased region" description="Basic and acidic residues" evidence="1">
    <location>
        <begin position="254"/>
        <end position="265"/>
    </location>
</feature>
<accession>A0A3M6U0D2</accession>